<dbReference type="Proteomes" id="UP000217785">
    <property type="component" value="Unassembled WGS sequence"/>
</dbReference>
<proteinExistence type="inferred from homology"/>
<organism evidence="10 11">
    <name type="scientific">Effusibacillus lacus</name>
    <dbReference type="NCBI Taxonomy" id="1348429"/>
    <lineage>
        <taxon>Bacteria</taxon>
        <taxon>Bacillati</taxon>
        <taxon>Bacillota</taxon>
        <taxon>Bacilli</taxon>
        <taxon>Bacillales</taxon>
        <taxon>Alicyclobacillaceae</taxon>
        <taxon>Effusibacillus</taxon>
    </lineage>
</organism>
<dbReference type="Gene3D" id="3.40.50.300">
    <property type="entry name" value="P-loop containing nucleotide triphosphate hydrolases"/>
    <property type="match status" value="1"/>
</dbReference>
<dbReference type="GO" id="GO:0004715">
    <property type="term" value="F:non-membrane spanning protein tyrosine kinase activity"/>
    <property type="evidence" value="ECO:0007669"/>
    <property type="project" value="UniProtKB-EC"/>
</dbReference>
<dbReference type="PANTHER" id="PTHR32309:SF13">
    <property type="entry name" value="FERRIC ENTEROBACTIN TRANSPORT PROTEIN FEPE"/>
    <property type="match status" value="1"/>
</dbReference>
<dbReference type="PANTHER" id="PTHR32309">
    <property type="entry name" value="TYROSINE-PROTEIN KINASE"/>
    <property type="match status" value="1"/>
</dbReference>
<name>A0A292YCP6_9BACL</name>
<keyword evidence="6" id="KW-0067">ATP-binding</keyword>
<accession>A0A292YCP6</accession>
<dbReference type="InterPro" id="IPR005702">
    <property type="entry name" value="Wzc-like_C"/>
</dbReference>
<dbReference type="AlphaFoldDB" id="A0A292YCP6"/>
<dbReference type="InterPro" id="IPR050445">
    <property type="entry name" value="Bact_polysacc_biosynth/exp"/>
</dbReference>
<evidence type="ECO:0000259" key="9">
    <source>
        <dbReference type="Pfam" id="PF13614"/>
    </source>
</evidence>
<comment type="similarity">
    <text evidence="1">Belongs to the CpsD/CapB family.</text>
</comment>
<dbReference type="InterPro" id="IPR027417">
    <property type="entry name" value="P-loop_NTPase"/>
</dbReference>
<dbReference type="CDD" id="cd05387">
    <property type="entry name" value="BY-kinase"/>
    <property type="match status" value="1"/>
</dbReference>
<dbReference type="GO" id="GO:0005886">
    <property type="term" value="C:plasma membrane"/>
    <property type="evidence" value="ECO:0007669"/>
    <property type="project" value="UniProtKB-ARBA"/>
</dbReference>
<evidence type="ECO:0000256" key="4">
    <source>
        <dbReference type="ARBA" id="ARBA00022741"/>
    </source>
</evidence>
<evidence type="ECO:0000256" key="8">
    <source>
        <dbReference type="ARBA" id="ARBA00051245"/>
    </source>
</evidence>
<evidence type="ECO:0000256" key="2">
    <source>
        <dbReference type="ARBA" id="ARBA00011903"/>
    </source>
</evidence>
<evidence type="ECO:0000256" key="1">
    <source>
        <dbReference type="ARBA" id="ARBA00007316"/>
    </source>
</evidence>
<keyword evidence="4" id="KW-0547">Nucleotide-binding</keyword>
<dbReference type="InterPro" id="IPR025669">
    <property type="entry name" value="AAA_dom"/>
</dbReference>
<feature type="domain" description="AAA" evidence="9">
    <location>
        <begin position="50"/>
        <end position="199"/>
    </location>
</feature>
<keyword evidence="3" id="KW-0808">Transferase</keyword>
<evidence type="ECO:0000313" key="11">
    <source>
        <dbReference type="Proteomes" id="UP000217785"/>
    </source>
</evidence>
<keyword evidence="11" id="KW-1185">Reference proteome</keyword>
<keyword evidence="7" id="KW-0829">Tyrosine-protein kinase</keyword>
<dbReference type="FunFam" id="3.40.50.300:FF:000527">
    <property type="entry name" value="Tyrosine-protein kinase etk"/>
    <property type="match status" value="1"/>
</dbReference>
<evidence type="ECO:0000256" key="6">
    <source>
        <dbReference type="ARBA" id="ARBA00022840"/>
    </source>
</evidence>
<reference evidence="11" key="1">
    <citation type="submission" date="2017-07" db="EMBL/GenBank/DDBJ databases">
        <title>Draft genome sequence of Effusibacillus lacus strain skLN1.</title>
        <authorList>
            <person name="Watanabe M."/>
            <person name="Kojima H."/>
            <person name="Fukui M."/>
        </authorList>
    </citation>
    <scope>NUCLEOTIDE SEQUENCE [LARGE SCALE GENOMIC DNA]</scope>
    <source>
        <strain evidence="11">skLN1</strain>
    </source>
</reference>
<keyword evidence="5" id="KW-0418">Kinase</keyword>
<sequence length="231" mass="25510">MYRVRSKQLQVKLICLYDPKSTVAEAYRTLRTNIQFAGVDRQIKTLMVTSAGPGEGKTTTVTNLAIAMAQSGKKVILVDGDLRKPTIHNTFYISNRLGLTNLLTGQAEFVKVVHRIPELPLDVIPAGSIPPNPADFLGSQPMQRLIASLREEYEMVLVDTPPILPVTDGQLLASYIDGVLLVLGCNKVQIDHARKAIALLKHVGANVIGSVLNNKKEKGRNSYHYRYYAED</sequence>
<protein>
    <recommendedName>
        <fullName evidence="2">non-specific protein-tyrosine kinase</fullName>
        <ecNumber evidence="2">2.7.10.2</ecNumber>
    </recommendedName>
</protein>
<dbReference type="GO" id="GO:0042802">
    <property type="term" value="F:identical protein binding"/>
    <property type="evidence" value="ECO:0007669"/>
    <property type="project" value="UniProtKB-ARBA"/>
</dbReference>
<comment type="catalytic activity">
    <reaction evidence="8">
        <text>L-tyrosyl-[protein] + ATP = O-phospho-L-tyrosyl-[protein] + ADP + H(+)</text>
        <dbReference type="Rhea" id="RHEA:10596"/>
        <dbReference type="Rhea" id="RHEA-COMP:10136"/>
        <dbReference type="Rhea" id="RHEA-COMP:20101"/>
        <dbReference type="ChEBI" id="CHEBI:15378"/>
        <dbReference type="ChEBI" id="CHEBI:30616"/>
        <dbReference type="ChEBI" id="CHEBI:46858"/>
        <dbReference type="ChEBI" id="CHEBI:61978"/>
        <dbReference type="ChEBI" id="CHEBI:456216"/>
        <dbReference type="EC" id="2.7.10.2"/>
    </reaction>
</comment>
<evidence type="ECO:0000256" key="7">
    <source>
        <dbReference type="ARBA" id="ARBA00023137"/>
    </source>
</evidence>
<dbReference type="Pfam" id="PF13614">
    <property type="entry name" value="AAA_31"/>
    <property type="match status" value="1"/>
</dbReference>
<dbReference type="SUPFAM" id="SSF52540">
    <property type="entry name" value="P-loop containing nucleoside triphosphate hydrolases"/>
    <property type="match status" value="1"/>
</dbReference>
<dbReference type="GO" id="GO:0005524">
    <property type="term" value="F:ATP binding"/>
    <property type="evidence" value="ECO:0007669"/>
    <property type="project" value="UniProtKB-KW"/>
</dbReference>
<comment type="caution">
    <text evidence="10">The sequence shown here is derived from an EMBL/GenBank/DDBJ whole genome shotgun (WGS) entry which is preliminary data.</text>
</comment>
<dbReference type="EC" id="2.7.10.2" evidence="2"/>
<evidence type="ECO:0000256" key="5">
    <source>
        <dbReference type="ARBA" id="ARBA00022777"/>
    </source>
</evidence>
<dbReference type="NCBIfam" id="TIGR01007">
    <property type="entry name" value="eps_fam"/>
    <property type="match status" value="1"/>
</dbReference>
<gene>
    <name evidence="10" type="ORF">EFBL_1000</name>
</gene>
<dbReference type="EMBL" id="BDUF01000020">
    <property type="protein sequence ID" value="GAX89382.1"/>
    <property type="molecule type" value="Genomic_DNA"/>
</dbReference>
<evidence type="ECO:0000256" key="3">
    <source>
        <dbReference type="ARBA" id="ARBA00022679"/>
    </source>
</evidence>
<evidence type="ECO:0000313" key="10">
    <source>
        <dbReference type="EMBL" id="GAX89382.1"/>
    </source>
</evidence>